<dbReference type="eggNOG" id="KOG1135">
    <property type="taxonomic scope" value="Eukaryota"/>
</dbReference>
<evidence type="ECO:0000259" key="6">
    <source>
        <dbReference type="SMART" id="SM01027"/>
    </source>
</evidence>
<feature type="compositionally biased region" description="Acidic residues" evidence="5">
    <location>
        <begin position="532"/>
        <end position="549"/>
    </location>
</feature>
<feature type="region of interest" description="Disordered" evidence="5">
    <location>
        <begin position="839"/>
        <end position="873"/>
    </location>
</feature>
<dbReference type="GO" id="GO:0003723">
    <property type="term" value="F:RNA binding"/>
    <property type="evidence" value="ECO:0007669"/>
    <property type="project" value="UniProtKB-KW"/>
</dbReference>
<feature type="region of interest" description="Disordered" evidence="5">
    <location>
        <begin position="1048"/>
        <end position="1078"/>
    </location>
</feature>
<dbReference type="InterPro" id="IPR025069">
    <property type="entry name" value="Cpsf2_C"/>
</dbReference>
<dbReference type="InterPro" id="IPR001279">
    <property type="entry name" value="Metallo-B-lactamas"/>
</dbReference>
<proteinExistence type="inferred from homology"/>
<evidence type="ECO:0000256" key="2">
    <source>
        <dbReference type="ARBA" id="ARBA00022664"/>
    </source>
</evidence>
<dbReference type="GO" id="GO:0006397">
    <property type="term" value="P:mRNA processing"/>
    <property type="evidence" value="ECO:0007669"/>
    <property type="project" value="UniProtKB-KW"/>
</dbReference>
<accession>K1WM91</accession>
<dbReference type="InterPro" id="IPR036866">
    <property type="entry name" value="RibonucZ/Hydroxyglut_hydro"/>
</dbReference>
<dbReference type="OMA" id="FWLIVKR"/>
<dbReference type="Pfam" id="PF16661">
    <property type="entry name" value="Lactamase_B_6"/>
    <property type="match status" value="1"/>
</dbReference>
<dbReference type="Proteomes" id="UP000006753">
    <property type="component" value="Unassembled WGS sequence"/>
</dbReference>
<keyword evidence="3 4" id="KW-0539">Nucleus</keyword>
<feature type="domain" description="Beta-Casp" evidence="6">
    <location>
        <begin position="289"/>
        <end position="455"/>
    </location>
</feature>
<dbReference type="Pfam" id="PF07521">
    <property type="entry name" value="RMMBL"/>
    <property type="match status" value="1"/>
</dbReference>
<feature type="compositionally biased region" description="Acidic residues" evidence="5">
    <location>
        <begin position="696"/>
        <end position="705"/>
    </location>
</feature>
<protein>
    <recommendedName>
        <fullName evidence="4">Cleavage and polyadenylation specificity factor subunit 2</fullName>
    </recommendedName>
    <alternativeName>
        <fullName evidence="4">Cleavage and polyadenylation specificity factor 100 kDa subunit</fullName>
    </alternativeName>
</protein>
<sequence length="1331" mass="145367">MFTFCSLLGAQSESSASQSILELDGGVKVLIDVGWDETFDVAKLKELEKQVPTLSIILLTHATVSHIAAFAHCCKHFPLFSRIPVYATLPVISLGRTLVQNIYASTPLSATIIPHSALSEASYAYSQTISANQDANILLQPPTSEEIASYFALIHPLKYSQPHQPLPSPFSPPLNGLAITAYNAGHTLGGTIWHIQHGLESIVYAVDWNQARENVLAGAAWLGGAGAGGAEVIEQLRKPTALICSSRGGERHALPGGRAKRDELLLEMIKTSVSQGGIVLIPTDSSARVLELAYLLEHVWRTESKDEDSHLRGAKLYLASRNIGATMRYARSMLEWMDDAIIREFEANAGINQKETGSKAAGDAKGSSDGGPFDFKHLRLLERKGQIDRIMGQTDIDRHGRSIGKVILASDASLEWGFSRDILKAVADDTRNLIILTEKMAKPQGEATSSLAKTLWSWWEDRESVVSEETKSGLVLDRVNSGAKSVAIREAKRLALEGNDLSVYQQWLATQRQLQTTLQSGGATSLENSADVVDDASSDSSSDSEDSETEQQGKSLNISAIGQASRKKIGMSDEDLGINVLLRKKDVYDYDVRGKKGREKMFPLAVRRKRVDDFGELIRPEDFLRAEERDEVNGQDMRNQPNKHDTRDTLGKKRKWEEHSSNGHLIVNEFNKRKQKNRNQRDSPEAGEISPGPEDQQSEDDEDSGDLLAESSPAKVVFTSENLTLNVRIAFVDFAGLHDKRSLQMLLPLIQPRKLILVGGMKDETLALAGDCRKLLKSESTIDVYTPEIGTIVDASVDTNAWAVRLTSALVKQLTWQKVKDLRIATVTARLETIADALNPDDESSNKKQKLLREGDEEESDDTKKDLVSASSAETELPTLDVLPSNMASATRSVAQPLQVGDLRLPDLRKLMLAASHTAEFKGEGTLLIDSTVIVRKTGTGRIEVESIGLATGYGSSFYAVKSMIYQGLAVVNSKPHKLASPEPQVQEHTYTRSLPAGISRIVFKHALLQDPLSSVQLVRFLSIAVYSSFGERIFYIYQVQSLSAGRQGYSTSHGIDPGPPPPASPPSQPSQSRGQLSTPLQALQLQPSNPVRSYPQVALMAGRGHNPAHGYDIGPLPPNFYGTAYPGMPQPRPMAYLPPPSQFPPFQQQILSAWPGPQAYPPYSATYAAPPPISDGGFPGINLRNHFGPNSPTGGVGLPPGYNYIFPSEHTIIHILSVATKPWQLGSSLLPGPHSPLPHTKFYVPVSMNLKEFLGKIGCTEGNGRTDTVFEVSEKGNGGWAKGLTVSMANKDLMKKSVGDLGWRSNRNGNLHKNGQPVVWLWKAEDAPPQ</sequence>
<feature type="compositionally biased region" description="Basic and acidic residues" evidence="5">
    <location>
        <begin position="642"/>
        <end position="661"/>
    </location>
</feature>
<reference evidence="7 8" key="1">
    <citation type="journal article" date="2012" name="BMC Genomics">
        <title>Sequencing the genome of Marssonina brunnea reveals fungus-poplar co-evolution.</title>
        <authorList>
            <person name="Zhu S."/>
            <person name="Cao Y.-Z."/>
            <person name="Jiang C."/>
            <person name="Tan B.-Y."/>
            <person name="Wang Z."/>
            <person name="Feng S."/>
            <person name="Zhang L."/>
            <person name="Su X.-H."/>
            <person name="Brejova B."/>
            <person name="Vinar T."/>
            <person name="Xu M."/>
            <person name="Wang M.-X."/>
            <person name="Zhang S.-G."/>
            <person name="Huang M.-R."/>
            <person name="Wu R."/>
            <person name="Zhou Y."/>
        </authorList>
    </citation>
    <scope>NUCLEOTIDE SEQUENCE [LARGE SCALE GENOMIC DNA]</scope>
    <source>
        <strain evidence="7 8">MB_m1</strain>
    </source>
</reference>
<dbReference type="InterPro" id="IPR027075">
    <property type="entry name" value="CPSF2"/>
</dbReference>
<dbReference type="GO" id="GO:0005847">
    <property type="term" value="C:mRNA cleavage and polyadenylation specificity factor complex"/>
    <property type="evidence" value="ECO:0007669"/>
    <property type="project" value="InterPro"/>
</dbReference>
<dbReference type="FunCoup" id="K1WM91">
    <property type="interactions" value="781"/>
</dbReference>
<evidence type="ECO:0000256" key="5">
    <source>
        <dbReference type="SAM" id="MobiDB-lite"/>
    </source>
</evidence>
<dbReference type="Gene3D" id="3.60.15.10">
    <property type="entry name" value="Ribonuclease Z/Hydroxyacylglutathione hydrolase-like"/>
    <property type="match status" value="1"/>
</dbReference>
<dbReference type="STRING" id="1072389.K1WM91"/>
<dbReference type="InParanoid" id="K1WM91"/>
<keyword evidence="8" id="KW-1185">Reference proteome</keyword>
<gene>
    <name evidence="7" type="ORF">MBM_03057</name>
</gene>
<feature type="region of interest" description="Disordered" evidence="5">
    <location>
        <begin position="519"/>
        <end position="556"/>
    </location>
</feature>
<dbReference type="EMBL" id="JH921432">
    <property type="protein sequence ID" value="EKD18815.1"/>
    <property type="molecule type" value="Genomic_DNA"/>
</dbReference>
<evidence type="ECO:0000313" key="8">
    <source>
        <dbReference type="Proteomes" id="UP000006753"/>
    </source>
</evidence>
<dbReference type="Pfam" id="PF10996">
    <property type="entry name" value="Beta-Casp"/>
    <property type="match status" value="1"/>
</dbReference>
<dbReference type="InterPro" id="IPR011108">
    <property type="entry name" value="RMMBL"/>
</dbReference>
<feature type="compositionally biased region" description="Pro residues" evidence="5">
    <location>
        <begin position="1058"/>
        <end position="1069"/>
    </location>
</feature>
<feature type="region of interest" description="Disordered" evidence="5">
    <location>
        <begin position="628"/>
        <end position="707"/>
    </location>
</feature>
<evidence type="ECO:0000256" key="4">
    <source>
        <dbReference type="RuleBase" id="RU365006"/>
    </source>
</evidence>
<evidence type="ECO:0000256" key="1">
    <source>
        <dbReference type="ARBA" id="ARBA00004123"/>
    </source>
</evidence>
<name>K1WM91_MARBU</name>
<dbReference type="PANTHER" id="PTHR45922:SF1">
    <property type="entry name" value="CLEAVAGE AND POLYADENYLATION SPECIFICITY FACTOR SUBUNIT 2"/>
    <property type="match status" value="1"/>
</dbReference>
<keyword evidence="2 4" id="KW-0507">mRNA processing</keyword>
<dbReference type="OrthoDB" id="64353at2759"/>
<comment type="similarity">
    <text evidence="4">Belongs to the metallo-beta-lactamase superfamily. RNA-metabolizing metallo-beta-lactamase-like family. CPSF2/YSH1 subfamily.</text>
</comment>
<dbReference type="SMART" id="SM01027">
    <property type="entry name" value="Beta-Casp"/>
    <property type="match status" value="1"/>
</dbReference>
<dbReference type="SUPFAM" id="SSF56281">
    <property type="entry name" value="Metallo-hydrolase/oxidoreductase"/>
    <property type="match status" value="1"/>
</dbReference>
<comment type="subcellular location">
    <subcellularLocation>
        <location evidence="1 4">Nucleus</location>
    </subcellularLocation>
</comment>
<evidence type="ECO:0000256" key="3">
    <source>
        <dbReference type="ARBA" id="ARBA00023242"/>
    </source>
</evidence>
<keyword evidence="4" id="KW-0694">RNA-binding</keyword>
<dbReference type="InterPro" id="IPR022712">
    <property type="entry name" value="Beta_Casp"/>
</dbReference>
<organism evidence="7 8">
    <name type="scientific">Marssonina brunnea f. sp. multigermtubi (strain MB_m1)</name>
    <name type="common">Marssonina leaf spot fungus</name>
    <dbReference type="NCBI Taxonomy" id="1072389"/>
    <lineage>
        <taxon>Eukaryota</taxon>
        <taxon>Fungi</taxon>
        <taxon>Dikarya</taxon>
        <taxon>Ascomycota</taxon>
        <taxon>Pezizomycotina</taxon>
        <taxon>Leotiomycetes</taxon>
        <taxon>Helotiales</taxon>
        <taxon>Drepanopezizaceae</taxon>
        <taxon>Drepanopeziza</taxon>
    </lineage>
</organism>
<evidence type="ECO:0000313" key="7">
    <source>
        <dbReference type="EMBL" id="EKD18815.1"/>
    </source>
</evidence>
<dbReference type="HOGENOM" id="CLU_002227_3_0_1"/>
<dbReference type="Pfam" id="PF13299">
    <property type="entry name" value="CPSF100_C"/>
    <property type="match status" value="1"/>
</dbReference>
<dbReference type="PANTHER" id="PTHR45922">
    <property type="entry name" value="CLEAVAGE AND POLYADENYLATION SPECIFICITY FACTOR SUBUNIT 2"/>
    <property type="match status" value="1"/>
</dbReference>
<dbReference type="KEGG" id="mbe:MBM_03057"/>